<sequence length="62" mass="6135">MPTLSQDSTEQRAAVAGEGVAVGVEVVFEGVADGVAQRGEGVGCGGFGDVGRGDFEPELPVA</sequence>
<dbReference type="EMBL" id="BAAARK010000031">
    <property type="protein sequence ID" value="GAA2683253.1"/>
    <property type="molecule type" value="Genomic_DNA"/>
</dbReference>
<evidence type="ECO:0000313" key="1">
    <source>
        <dbReference type="EMBL" id="GAA2683253.1"/>
    </source>
</evidence>
<reference evidence="1 2" key="1">
    <citation type="journal article" date="2019" name="Int. J. Syst. Evol. Microbiol.">
        <title>The Global Catalogue of Microorganisms (GCM) 10K type strain sequencing project: providing services to taxonomists for standard genome sequencing and annotation.</title>
        <authorList>
            <consortium name="The Broad Institute Genomics Platform"/>
            <consortium name="The Broad Institute Genome Sequencing Center for Infectious Disease"/>
            <person name="Wu L."/>
            <person name="Ma J."/>
        </authorList>
    </citation>
    <scope>NUCLEOTIDE SEQUENCE [LARGE SCALE GENOMIC DNA]</scope>
    <source>
        <strain evidence="1 2">JCM 16374</strain>
    </source>
</reference>
<comment type="caution">
    <text evidence="1">The sequence shown here is derived from an EMBL/GenBank/DDBJ whole genome shotgun (WGS) entry which is preliminary data.</text>
</comment>
<organism evidence="1 2">
    <name type="scientific">Streptomyces lunalinharesii</name>
    <dbReference type="NCBI Taxonomy" id="333384"/>
    <lineage>
        <taxon>Bacteria</taxon>
        <taxon>Bacillati</taxon>
        <taxon>Actinomycetota</taxon>
        <taxon>Actinomycetes</taxon>
        <taxon>Kitasatosporales</taxon>
        <taxon>Streptomycetaceae</taxon>
        <taxon>Streptomyces</taxon>
    </lineage>
</organism>
<protein>
    <submittedName>
        <fullName evidence="1">Uncharacterized protein</fullName>
    </submittedName>
</protein>
<name>A0ABN3SRB0_9ACTN</name>
<evidence type="ECO:0000313" key="2">
    <source>
        <dbReference type="Proteomes" id="UP001500994"/>
    </source>
</evidence>
<accession>A0ABN3SRB0</accession>
<proteinExistence type="predicted"/>
<gene>
    <name evidence="1" type="ORF">GCM10009864_65210</name>
</gene>
<dbReference type="Proteomes" id="UP001500994">
    <property type="component" value="Unassembled WGS sequence"/>
</dbReference>
<keyword evidence="2" id="KW-1185">Reference proteome</keyword>